<evidence type="ECO:0000256" key="3">
    <source>
        <dbReference type="ARBA" id="ARBA00022801"/>
    </source>
</evidence>
<dbReference type="OrthoDB" id="9784339at2"/>
<evidence type="ECO:0000313" key="7">
    <source>
        <dbReference type="EMBL" id="RTE52551.1"/>
    </source>
</evidence>
<feature type="domain" description="Phosphotyrosine protein phosphatase I" evidence="6">
    <location>
        <begin position="3"/>
        <end position="148"/>
    </location>
</feature>
<feature type="active site" description="Nucleophile" evidence="5">
    <location>
        <position position="9"/>
    </location>
</feature>
<dbReference type="Gene3D" id="3.40.50.2300">
    <property type="match status" value="1"/>
</dbReference>
<evidence type="ECO:0000256" key="1">
    <source>
        <dbReference type="ARBA" id="ARBA00011063"/>
    </source>
</evidence>
<dbReference type="SUPFAM" id="SSF52788">
    <property type="entry name" value="Phosphotyrosine protein phosphatases I"/>
    <property type="match status" value="1"/>
</dbReference>
<dbReference type="RefSeq" id="WP_126163374.1">
    <property type="nucleotide sequence ID" value="NZ_RQPJ01000019.1"/>
</dbReference>
<evidence type="ECO:0000256" key="4">
    <source>
        <dbReference type="ARBA" id="ARBA00022912"/>
    </source>
</evidence>
<dbReference type="CDD" id="cd16343">
    <property type="entry name" value="LMWPTP"/>
    <property type="match status" value="1"/>
</dbReference>
<dbReference type="EMBL" id="RQPJ01000019">
    <property type="protein sequence ID" value="RTE52551.1"/>
    <property type="molecule type" value="Genomic_DNA"/>
</dbReference>
<dbReference type="Pfam" id="PF01451">
    <property type="entry name" value="LMWPc"/>
    <property type="match status" value="1"/>
</dbReference>
<proteinExistence type="inferred from homology"/>
<dbReference type="AlphaFoldDB" id="A0A3S0ACU4"/>
<keyword evidence="4" id="KW-0904">Protein phosphatase</keyword>
<comment type="caution">
    <text evidence="7">The sequence shown here is derived from an EMBL/GenBank/DDBJ whole genome shotgun (WGS) entry which is preliminary data.</text>
</comment>
<dbReference type="InterPro" id="IPR023485">
    <property type="entry name" value="Ptyr_pPase"/>
</dbReference>
<keyword evidence="8" id="KW-1185">Reference proteome</keyword>
<organism evidence="7 8">
    <name type="scientific">Arenibacter aquaticus</name>
    <dbReference type="NCBI Taxonomy" id="2489054"/>
    <lineage>
        <taxon>Bacteria</taxon>
        <taxon>Pseudomonadati</taxon>
        <taxon>Bacteroidota</taxon>
        <taxon>Flavobacteriia</taxon>
        <taxon>Flavobacteriales</taxon>
        <taxon>Flavobacteriaceae</taxon>
        <taxon>Arenibacter</taxon>
    </lineage>
</organism>
<dbReference type="Proteomes" id="UP000267585">
    <property type="component" value="Unassembled WGS sequence"/>
</dbReference>
<sequence>MGFKVLMVCLGNICRSPLAQGILESKLDPTFFQVDSAGTASYHLGKKPDHRSIAVANKYGIDISHQRCRQFAARDFTEYDLIFAMDKSNYHNIIALARNNKEKAKVSLLLQATQLTHQEVPDPYYGGEDRFEEVYHLIDKACSAIARNLIQNTSN</sequence>
<protein>
    <recommendedName>
        <fullName evidence="2">protein-tyrosine-phosphatase</fullName>
        <ecNumber evidence="2">3.1.3.48</ecNumber>
    </recommendedName>
</protein>
<reference evidence="7 8" key="1">
    <citation type="submission" date="2018-11" db="EMBL/GenBank/DDBJ databases">
        <title>Arenibacter aquaticus sp.nov., a marine bacterium isolated from surface seawater in the South China Sea.</title>
        <authorList>
            <person name="Guo J."/>
            <person name="Sun J."/>
        </authorList>
    </citation>
    <scope>NUCLEOTIDE SEQUENCE [LARGE SCALE GENOMIC DNA]</scope>
    <source>
        <strain evidence="7 8">GUO666</strain>
    </source>
</reference>
<evidence type="ECO:0000256" key="5">
    <source>
        <dbReference type="PIRSR" id="PIRSR617867-1"/>
    </source>
</evidence>
<keyword evidence="3" id="KW-0378">Hydrolase</keyword>
<dbReference type="PRINTS" id="PR00719">
    <property type="entry name" value="LMWPTPASE"/>
</dbReference>
<dbReference type="SMART" id="SM00226">
    <property type="entry name" value="LMWPc"/>
    <property type="match status" value="1"/>
</dbReference>
<dbReference type="PANTHER" id="PTHR11717:SF7">
    <property type="entry name" value="LOW MOLECULAR WEIGHT PHOSPHOTYROSINE PROTEIN PHOSPHATASE"/>
    <property type="match status" value="1"/>
</dbReference>
<dbReference type="InterPro" id="IPR050438">
    <property type="entry name" value="LMW_PTPase"/>
</dbReference>
<accession>A0A3S0ACU4</accession>
<evidence type="ECO:0000313" key="8">
    <source>
        <dbReference type="Proteomes" id="UP000267585"/>
    </source>
</evidence>
<dbReference type="GO" id="GO:0004725">
    <property type="term" value="F:protein tyrosine phosphatase activity"/>
    <property type="evidence" value="ECO:0007669"/>
    <property type="project" value="UniProtKB-EC"/>
</dbReference>
<gene>
    <name evidence="7" type="ORF">EHW67_15900</name>
</gene>
<dbReference type="InterPro" id="IPR036196">
    <property type="entry name" value="Ptyr_pPase_sf"/>
</dbReference>
<evidence type="ECO:0000256" key="2">
    <source>
        <dbReference type="ARBA" id="ARBA00013064"/>
    </source>
</evidence>
<dbReference type="EC" id="3.1.3.48" evidence="2"/>
<feature type="active site" description="Proton donor" evidence="5">
    <location>
        <position position="122"/>
    </location>
</feature>
<name>A0A3S0ACU4_9FLAO</name>
<feature type="active site" evidence="5">
    <location>
        <position position="15"/>
    </location>
</feature>
<evidence type="ECO:0000259" key="6">
    <source>
        <dbReference type="SMART" id="SM00226"/>
    </source>
</evidence>
<comment type="similarity">
    <text evidence="1">Belongs to the low molecular weight phosphotyrosine protein phosphatase family.</text>
</comment>
<dbReference type="PANTHER" id="PTHR11717">
    <property type="entry name" value="LOW MOLECULAR WEIGHT PROTEIN TYROSINE PHOSPHATASE"/>
    <property type="match status" value="1"/>
</dbReference>
<dbReference type="InterPro" id="IPR017867">
    <property type="entry name" value="Tyr_phospatase_low_mol_wt"/>
</dbReference>